<dbReference type="EMBL" id="JBHUFA010000004">
    <property type="protein sequence ID" value="MFD1696648.1"/>
    <property type="molecule type" value="Genomic_DNA"/>
</dbReference>
<keyword evidence="2" id="KW-1133">Transmembrane helix</keyword>
<feature type="compositionally biased region" description="Low complexity" evidence="1">
    <location>
        <begin position="119"/>
        <end position="161"/>
    </location>
</feature>
<organism evidence="4 5">
    <name type="scientific">Roseibium aestuarii</name>
    <dbReference type="NCBI Taxonomy" id="2600299"/>
    <lineage>
        <taxon>Bacteria</taxon>
        <taxon>Pseudomonadati</taxon>
        <taxon>Pseudomonadota</taxon>
        <taxon>Alphaproteobacteria</taxon>
        <taxon>Hyphomicrobiales</taxon>
        <taxon>Stappiaceae</taxon>
        <taxon>Roseibium</taxon>
    </lineage>
</organism>
<sequence length="239" mass="25372">MTSLPLGMIIEALVAVLLLVTIGYCWLLNRRLMRLRADEQILRATISELMTATEIAERAILGLKATARDADETLGSHLREAHSLSSSLAEQIEEGEKIFSRISQIAEAARSASEERAAHQAAQQAVPAYAQQAHQPAPQQAHHQAQGYPGYGAGQPMQPQAHTQAPVMGQTHTPAMGQGGYPAGYGQPQAAPAYTQGYAPVAPAQPAAPAPRARDIRSAAAEATERLGRFRNRTGGAAA</sequence>
<dbReference type="InterPro" id="IPR045531">
    <property type="entry name" value="DUF6468"/>
</dbReference>
<evidence type="ECO:0000256" key="2">
    <source>
        <dbReference type="SAM" id="Phobius"/>
    </source>
</evidence>
<accession>A0ABW4JZS5</accession>
<name>A0ABW4JZS5_9HYPH</name>
<reference evidence="5" key="1">
    <citation type="journal article" date="2019" name="Int. J. Syst. Evol. Microbiol.">
        <title>The Global Catalogue of Microorganisms (GCM) 10K type strain sequencing project: providing services to taxonomists for standard genome sequencing and annotation.</title>
        <authorList>
            <consortium name="The Broad Institute Genomics Platform"/>
            <consortium name="The Broad Institute Genome Sequencing Center for Infectious Disease"/>
            <person name="Wu L."/>
            <person name="Ma J."/>
        </authorList>
    </citation>
    <scope>NUCLEOTIDE SEQUENCE [LARGE SCALE GENOMIC DNA]</scope>
    <source>
        <strain evidence="5">JCM 3369</strain>
    </source>
</reference>
<dbReference type="Pfam" id="PF20072">
    <property type="entry name" value="DUF6468"/>
    <property type="match status" value="1"/>
</dbReference>
<dbReference type="Proteomes" id="UP001597327">
    <property type="component" value="Unassembled WGS sequence"/>
</dbReference>
<protein>
    <submittedName>
        <fullName evidence="4">DUF6468 domain-containing protein</fullName>
    </submittedName>
</protein>
<dbReference type="RefSeq" id="WP_149892499.1">
    <property type="nucleotide sequence ID" value="NZ_JBHUFA010000004.1"/>
</dbReference>
<feature type="compositionally biased region" description="Low complexity" evidence="1">
    <location>
        <begin position="202"/>
        <end position="211"/>
    </location>
</feature>
<keyword evidence="2" id="KW-0812">Transmembrane</keyword>
<gene>
    <name evidence="4" type="ORF">ACFSC7_14060</name>
</gene>
<proteinExistence type="predicted"/>
<evidence type="ECO:0000313" key="4">
    <source>
        <dbReference type="EMBL" id="MFD1696648.1"/>
    </source>
</evidence>
<evidence type="ECO:0000256" key="1">
    <source>
        <dbReference type="SAM" id="MobiDB-lite"/>
    </source>
</evidence>
<comment type="caution">
    <text evidence="4">The sequence shown here is derived from an EMBL/GenBank/DDBJ whole genome shotgun (WGS) entry which is preliminary data.</text>
</comment>
<evidence type="ECO:0000313" key="5">
    <source>
        <dbReference type="Proteomes" id="UP001597327"/>
    </source>
</evidence>
<evidence type="ECO:0000259" key="3">
    <source>
        <dbReference type="Pfam" id="PF20072"/>
    </source>
</evidence>
<feature type="transmembrane region" description="Helical" evidence="2">
    <location>
        <begin position="6"/>
        <end position="27"/>
    </location>
</feature>
<feature type="compositionally biased region" description="Basic and acidic residues" evidence="1">
    <location>
        <begin position="212"/>
        <end position="228"/>
    </location>
</feature>
<feature type="domain" description="DUF6468" evidence="3">
    <location>
        <begin position="35"/>
        <end position="110"/>
    </location>
</feature>
<keyword evidence="5" id="KW-1185">Reference proteome</keyword>
<feature type="region of interest" description="Disordered" evidence="1">
    <location>
        <begin position="116"/>
        <end position="188"/>
    </location>
</feature>
<feature type="region of interest" description="Disordered" evidence="1">
    <location>
        <begin position="202"/>
        <end position="239"/>
    </location>
</feature>
<keyword evidence="2" id="KW-0472">Membrane</keyword>